<dbReference type="InterPro" id="IPR008792">
    <property type="entry name" value="PQQD"/>
</dbReference>
<name>A0ABU1IMY5_9BACL</name>
<sequence>MSKIVPSLSFGVTLTEEAVYDEYLDASVPVNETAHVILTEVDGEKGIGEIVDNLAKKFHVEEEVLSHDIGNLFKNLNQNYLLNWRYQTGNRVKDIVFQFLSQYKPGYHERFEMNETGFLSIFLKMLGVVIRKIVLFWSVFMVLAILSFLYTQSDFILQFAYYFTVVYFGLITGFALHETMHAYVHRRMEPQRSGFLAADWMSIRFVRPVIMPYPKKMIWVTLLGPLVPGMTGVLGLLLIPVVNTGNMVTYTLLSFFATYSLHLLYLLPFTGDGKSIMSQLAYVRLNKKAAAKQLHK</sequence>
<feature type="transmembrane region" description="Helical" evidence="1">
    <location>
        <begin position="133"/>
        <end position="153"/>
    </location>
</feature>
<dbReference type="RefSeq" id="WP_309865621.1">
    <property type="nucleotide sequence ID" value="NZ_JAVDQG010000004.1"/>
</dbReference>
<dbReference type="Gene3D" id="1.10.10.1150">
    <property type="entry name" value="Coenzyme PQQ synthesis protein D (PqqD)"/>
    <property type="match status" value="1"/>
</dbReference>
<organism evidence="2 3">
    <name type="scientific">Desmospora profundinema</name>
    <dbReference type="NCBI Taxonomy" id="1571184"/>
    <lineage>
        <taxon>Bacteria</taxon>
        <taxon>Bacillati</taxon>
        <taxon>Bacillota</taxon>
        <taxon>Bacilli</taxon>
        <taxon>Bacillales</taxon>
        <taxon>Thermoactinomycetaceae</taxon>
        <taxon>Desmospora</taxon>
    </lineage>
</organism>
<proteinExistence type="predicted"/>
<keyword evidence="1" id="KW-0472">Membrane</keyword>
<dbReference type="Proteomes" id="UP001185012">
    <property type="component" value="Unassembled WGS sequence"/>
</dbReference>
<dbReference type="Pfam" id="PF05402">
    <property type="entry name" value="PqqD"/>
    <property type="match status" value="1"/>
</dbReference>
<gene>
    <name evidence="2" type="ORF">JOE21_002135</name>
</gene>
<feature type="transmembrane region" description="Helical" evidence="1">
    <location>
        <begin position="217"/>
        <end position="241"/>
    </location>
</feature>
<comment type="caution">
    <text evidence="2">The sequence shown here is derived from an EMBL/GenBank/DDBJ whole genome shotgun (WGS) entry which is preliminary data.</text>
</comment>
<keyword evidence="3" id="KW-1185">Reference proteome</keyword>
<keyword evidence="1" id="KW-1133">Transmembrane helix</keyword>
<accession>A0ABU1IMY5</accession>
<feature type="transmembrane region" description="Helical" evidence="1">
    <location>
        <begin position="159"/>
        <end position="177"/>
    </location>
</feature>
<keyword evidence="1" id="KW-0812">Transmembrane</keyword>
<reference evidence="2 3" key="1">
    <citation type="submission" date="2023-07" db="EMBL/GenBank/DDBJ databases">
        <title>Genomic Encyclopedia of Type Strains, Phase IV (KMG-IV): sequencing the most valuable type-strain genomes for metagenomic binning, comparative biology and taxonomic classification.</title>
        <authorList>
            <person name="Goeker M."/>
        </authorList>
    </citation>
    <scope>NUCLEOTIDE SEQUENCE [LARGE SCALE GENOMIC DNA]</scope>
    <source>
        <strain evidence="2 3">DSM 45903</strain>
    </source>
</reference>
<evidence type="ECO:0000313" key="3">
    <source>
        <dbReference type="Proteomes" id="UP001185012"/>
    </source>
</evidence>
<evidence type="ECO:0000256" key="1">
    <source>
        <dbReference type="SAM" id="Phobius"/>
    </source>
</evidence>
<feature type="transmembrane region" description="Helical" evidence="1">
    <location>
        <begin position="247"/>
        <end position="267"/>
    </location>
</feature>
<dbReference type="InterPro" id="IPR041881">
    <property type="entry name" value="PqqD_sf"/>
</dbReference>
<evidence type="ECO:0000313" key="2">
    <source>
        <dbReference type="EMBL" id="MDR6226129.1"/>
    </source>
</evidence>
<dbReference type="EMBL" id="JAVDQG010000004">
    <property type="protein sequence ID" value="MDR6226129.1"/>
    <property type="molecule type" value="Genomic_DNA"/>
</dbReference>
<protein>
    <recommendedName>
        <fullName evidence="4">PqqD family protein</fullName>
    </recommendedName>
</protein>
<evidence type="ECO:0008006" key="4">
    <source>
        <dbReference type="Google" id="ProtNLM"/>
    </source>
</evidence>